<dbReference type="PANTHER" id="PTHR41747">
    <property type="entry name" value="CHROMOSOME UNDETERMINED SCAFFOLD_128, WHOLE GENOME SHOTGUN SEQUENCE"/>
    <property type="match status" value="1"/>
</dbReference>
<reference evidence="3 4" key="1">
    <citation type="submission" date="2024-10" db="EMBL/GenBank/DDBJ databases">
        <title>Updated reference genomes for cyclostephanoid diatoms.</title>
        <authorList>
            <person name="Roberts W.R."/>
            <person name="Alverson A.J."/>
        </authorList>
    </citation>
    <scope>NUCLEOTIDE SEQUENCE [LARGE SCALE GENOMIC DNA]</scope>
    <source>
        <strain evidence="3 4">AJA232-27</strain>
    </source>
</reference>
<organism evidence="3 4">
    <name type="scientific">Discostella pseudostelligera</name>
    <dbReference type="NCBI Taxonomy" id="259834"/>
    <lineage>
        <taxon>Eukaryota</taxon>
        <taxon>Sar</taxon>
        <taxon>Stramenopiles</taxon>
        <taxon>Ochrophyta</taxon>
        <taxon>Bacillariophyta</taxon>
        <taxon>Coscinodiscophyceae</taxon>
        <taxon>Thalassiosirophycidae</taxon>
        <taxon>Stephanodiscales</taxon>
        <taxon>Stephanodiscaceae</taxon>
        <taxon>Discostella</taxon>
    </lineage>
</organism>
<gene>
    <name evidence="3" type="ORF">ACHAWU_008387</name>
</gene>
<dbReference type="PANTHER" id="PTHR41747:SF1">
    <property type="entry name" value="CHROMOSOME UNDETERMINED SCAFFOLD_128, WHOLE GENOME SHOTGUN SEQUENCE"/>
    <property type="match status" value="1"/>
</dbReference>
<keyword evidence="4" id="KW-1185">Reference proteome</keyword>
<feature type="region of interest" description="Disordered" evidence="2">
    <location>
        <begin position="114"/>
        <end position="151"/>
    </location>
</feature>
<keyword evidence="1" id="KW-0175">Coiled coil</keyword>
<dbReference type="EMBL" id="JALLBG020000268">
    <property type="protein sequence ID" value="KAL3757226.1"/>
    <property type="molecule type" value="Genomic_DNA"/>
</dbReference>
<protein>
    <submittedName>
        <fullName evidence="3">Uncharacterized protein</fullName>
    </submittedName>
</protein>
<dbReference type="AlphaFoldDB" id="A0ABD3M397"/>
<evidence type="ECO:0000256" key="1">
    <source>
        <dbReference type="SAM" id="Coils"/>
    </source>
</evidence>
<name>A0ABD3M397_9STRA</name>
<evidence type="ECO:0000256" key="2">
    <source>
        <dbReference type="SAM" id="MobiDB-lite"/>
    </source>
</evidence>
<proteinExistence type="predicted"/>
<sequence length="333" mass="37815">MVNFLEYVSSQERKRKLRNVRTPKERMPPEQKRGSLVCGTVKTPIGSRVAKIKSRVLNRITKNDSALHKHVKWLKDLQEERRRMEEMKEAEELEILTRKRAFMEREAKKRAVAGKLEGIEPSTDEKDSDDGPSVLSTVSKESENEKKKPAWCQSETAHEAAEIDNEANLLSFANGLDFEQYTHDLELQTLMDQLRKRIKMLELEKKKDETKLKTCLDSEDAAQRSEALGNSVVDFVPTEVEKVNDDDDDDDTKSIANSVMSESSIKSIHSKKSLTELISKARGRMMVMATIEEEGEDAILPPVVSTVTDDNGARMAEKKSIHKLAFKNRNPSV</sequence>
<accession>A0ABD3M397</accession>
<dbReference type="Proteomes" id="UP001530293">
    <property type="component" value="Unassembled WGS sequence"/>
</dbReference>
<evidence type="ECO:0000313" key="4">
    <source>
        <dbReference type="Proteomes" id="UP001530293"/>
    </source>
</evidence>
<evidence type="ECO:0000313" key="3">
    <source>
        <dbReference type="EMBL" id="KAL3757226.1"/>
    </source>
</evidence>
<comment type="caution">
    <text evidence="3">The sequence shown here is derived from an EMBL/GenBank/DDBJ whole genome shotgun (WGS) entry which is preliminary data.</text>
</comment>
<feature type="coiled-coil region" evidence="1">
    <location>
        <begin position="184"/>
        <end position="211"/>
    </location>
</feature>